<gene>
    <name evidence="2" type="ORF">ACFOOT_02330</name>
</gene>
<dbReference type="Pfam" id="PF10677">
    <property type="entry name" value="DUF2490"/>
    <property type="match status" value="1"/>
</dbReference>
<feature type="chain" id="PRO_5045534288" evidence="1">
    <location>
        <begin position="31"/>
        <end position="233"/>
    </location>
</feature>
<dbReference type="EMBL" id="JBHRYE010000005">
    <property type="protein sequence ID" value="MFC3670251.1"/>
    <property type="molecule type" value="Genomic_DNA"/>
</dbReference>
<accession>A0ABV7V0A1</accession>
<keyword evidence="3" id="KW-1185">Reference proteome</keyword>
<dbReference type="RefSeq" id="WP_191325948.1">
    <property type="nucleotide sequence ID" value="NZ_BMZP01000025.1"/>
</dbReference>
<reference evidence="3" key="1">
    <citation type="journal article" date="2019" name="Int. J. Syst. Evol. Microbiol.">
        <title>The Global Catalogue of Microorganisms (GCM) 10K type strain sequencing project: providing services to taxonomists for standard genome sequencing and annotation.</title>
        <authorList>
            <consortium name="The Broad Institute Genomics Platform"/>
            <consortium name="The Broad Institute Genome Sequencing Center for Infectious Disease"/>
            <person name="Wu L."/>
            <person name="Ma J."/>
        </authorList>
    </citation>
    <scope>NUCLEOTIDE SEQUENCE [LARGE SCALE GENOMIC DNA]</scope>
    <source>
        <strain evidence="3">KCTC 42224</strain>
    </source>
</reference>
<feature type="signal peptide" evidence="1">
    <location>
        <begin position="1"/>
        <end position="30"/>
    </location>
</feature>
<keyword evidence="1" id="KW-0732">Signal</keyword>
<protein>
    <submittedName>
        <fullName evidence="2">DUF2490 domain-containing protein</fullName>
    </submittedName>
</protein>
<dbReference type="Proteomes" id="UP001595683">
    <property type="component" value="Unassembled WGS sequence"/>
</dbReference>
<evidence type="ECO:0000313" key="2">
    <source>
        <dbReference type="EMBL" id="MFC3670251.1"/>
    </source>
</evidence>
<sequence>MRFLPCLSRAALAALPLATAILLAPGGARADTDTQAWGTLTVTAKAGPNWRLSNETILRTGHTRGFYEVENNFMVGYKLDKTFTVWLGYTHDPNYLHGDFAVMERRFRQQVSFDNFAKLGPVRFNGRLRLEQRWRDTMPGTAWRLRPFLKASLPVAKDSKVMIVATHESFIDFNKTTFQTVNGEERMRNFIGINAPLTGKLTLEAGYLNQHGIRPGKLDTSDHVASVALTLAL</sequence>
<organism evidence="2 3">
    <name type="scientific">Novosphingobium pokkalii</name>
    <dbReference type="NCBI Taxonomy" id="1770194"/>
    <lineage>
        <taxon>Bacteria</taxon>
        <taxon>Pseudomonadati</taxon>
        <taxon>Pseudomonadota</taxon>
        <taxon>Alphaproteobacteria</taxon>
        <taxon>Sphingomonadales</taxon>
        <taxon>Sphingomonadaceae</taxon>
        <taxon>Novosphingobium</taxon>
    </lineage>
</organism>
<name>A0ABV7V0A1_9SPHN</name>
<evidence type="ECO:0000313" key="3">
    <source>
        <dbReference type="Proteomes" id="UP001595683"/>
    </source>
</evidence>
<proteinExistence type="predicted"/>
<dbReference type="InterPro" id="IPR019619">
    <property type="entry name" value="DUF2490"/>
</dbReference>
<comment type="caution">
    <text evidence="2">The sequence shown here is derived from an EMBL/GenBank/DDBJ whole genome shotgun (WGS) entry which is preliminary data.</text>
</comment>
<evidence type="ECO:0000256" key="1">
    <source>
        <dbReference type="SAM" id="SignalP"/>
    </source>
</evidence>